<protein>
    <recommendedName>
        <fullName evidence="4">T9SS type A sorting domain-containing protein</fullName>
    </recommendedName>
</protein>
<evidence type="ECO:0000313" key="3">
    <source>
        <dbReference type="Proteomes" id="UP000739538"/>
    </source>
</evidence>
<proteinExistence type="predicted"/>
<comment type="caution">
    <text evidence="2">The sequence shown here is derived from an EMBL/GenBank/DDBJ whole genome shotgun (WGS) entry which is preliminary data.</text>
</comment>
<evidence type="ECO:0008006" key="4">
    <source>
        <dbReference type="Google" id="ProtNLM"/>
    </source>
</evidence>
<evidence type="ECO:0000256" key="1">
    <source>
        <dbReference type="SAM" id="MobiDB-lite"/>
    </source>
</evidence>
<gene>
    <name evidence="2" type="ORF">KDA27_19255</name>
</gene>
<dbReference type="AlphaFoldDB" id="A0A956NHM9"/>
<reference evidence="2" key="2">
    <citation type="journal article" date="2021" name="Microbiome">
        <title>Successional dynamics and alternative stable states in a saline activated sludge microbial community over 9 years.</title>
        <authorList>
            <person name="Wang Y."/>
            <person name="Ye J."/>
            <person name="Ju F."/>
            <person name="Liu L."/>
            <person name="Boyd J.A."/>
            <person name="Deng Y."/>
            <person name="Parks D.H."/>
            <person name="Jiang X."/>
            <person name="Yin X."/>
            <person name="Woodcroft B.J."/>
            <person name="Tyson G.W."/>
            <person name="Hugenholtz P."/>
            <person name="Polz M.F."/>
            <person name="Zhang T."/>
        </authorList>
    </citation>
    <scope>NUCLEOTIDE SEQUENCE</scope>
    <source>
        <strain evidence="2">HKST-UBA02</strain>
    </source>
</reference>
<sequence>MRRAPLLRLRTEVFIPTLLLVLIGTRTSAQSFVEYPGHPATYGDHTIEATWSGGPTTVLVVFDSDESILHDDGNGQSQRTARNTLNHTPPSDPGNPQDYDDLDLIDVYGTRLPLLQQMSANGTSTLTYQFGEPIDTGFDLFVTDVDTADELVVRAFGPAEVPIVMTTWSLGGEGDLSLYKNTGAGYSDVVAPPPSVTFSVSGIDLQAIDSTNYNRSYTILRAPSGSLVSRVEVEFTGIQNSASREQGGTGSHIYLGVSTLPETSTLYGDAESGAAATPRGVDLPTLRLVSRNPSPGLVRFAIGVQSSIEAELGIFDGAGRRVASIQRSLRAGVNEIDWTPEDTLPAGVYLARLHSAHGDVSISWVRTR</sequence>
<reference evidence="2" key="1">
    <citation type="submission" date="2020-04" db="EMBL/GenBank/DDBJ databases">
        <authorList>
            <person name="Zhang T."/>
        </authorList>
    </citation>
    <scope>NUCLEOTIDE SEQUENCE</scope>
    <source>
        <strain evidence="2">HKST-UBA02</strain>
    </source>
</reference>
<dbReference type="Proteomes" id="UP000739538">
    <property type="component" value="Unassembled WGS sequence"/>
</dbReference>
<accession>A0A956NHM9</accession>
<name>A0A956NHM9_UNCEI</name>
<feature type="region of interest" description="Disordered" evidence="1">
    <location>
        <begin position="70"/>
        <end position="99"/>
    </location>
</feature>
<dbReference type="EMBL" id="JAGQHS010000130">
    <property type="protein sequence ID" value="MCA9757938.1"/>
    <property type="molecule type" value="Genomic_DNA"/>
</dbReference>
<feature type="compositionally biased region" description="Polar residues" evidence="1">
    <location>
        <begin position="74"/>
        <end position="89"/>
    </location>
</feature>
<evidence type="ECO:0000313" key="2">
    <source>
        <dbReference type="EMBL" id="MCA9757938.1"/>
    </source>
</evidence>
<organism evidence="2 3">
    <name type="scientific">Eiseniibacteriota bacterium</name>
    <dbReference type="NCBI Taxonomy" id="2212470"/>
    <lineage>
        <taxon>Bacteria</taxon>
        <taxon>Candidatus Eiseniibacteriota</taxon>
    </lineage>
</organism>